<reference evidence="1 2" key="1">
    <citation type="submission" date="2013-08" db="EMBL/GenBank/DDBJ databases">
        <authorList>
            <person name="Huang J."/>
            <person name="Wang G."/>
        </authorList>
    </citation>
    <scope>NUCLEOTIDE SEQUENCE [LARGE SCALE GENOMIC DNA]</scope>
    <source>
        <strain evidence="1 2">JSM 076056</strain>
    </source>
</reference>
<keyword evidence="2" id="KW-1185">Reference proteome</keyword>
<dbReference type="GO" id="GO:0016740">
    <property type="term" value="F:transferase activity"/>
    <property type="evidence" value="ECO:0007669"/>
    <property type="project" value="UniProtKB-KW"/>
</dbReference>
<dbReference type="Gene3D" id="3.40.50.450">
    <property type="match status" value="1"/>
</dbReference>
<dbReference type="eggNOG" id="COG3613">
    <property type="taxonomic scope" value="Bacteria"/>
</dbReference>
<sequence>MYLAAPFFNEEQIERVEFVHRLLNEKGLDVFSPKEHDMSELMFMSDKWRDAVYANDVINILKCDVMVAIYDGNDAGTYFEIGYATAHRIPVIVFNETTMKANLMITESAHAWLYDRESLQAYDFKALPTTDRFRGDME</sequence>
<name>A0A0A5GHN8_9BACI</name>
<dbReference type="EMBL" id="AVPE01000013">
    <property type="protein sequence ID" value="KGX90743.1"/>
    <property type="molecule type" value="Genomic_DNA"/>
</dbReference>
<gene>
    <name evidence="1" type="ORF">N781_06735</name>
</gene>
<evidence type="ECO:0000313" key="2">
    <source>
        <dbReference type="Proteomes" id="UP000030528"/>
    </source>
</evidence>
<organism evidence="1 2">
    <name type="scientific">Pontibacillus halophilus JSM 076056 = DSM 19796</name>
    <dbReference type="NCBI Taxonomy" id="1385510"/>
    <lineage>
        <taxon>Bacteria</taxon>
        <taxon>Bacillati</taxon>
        <taxon>Bacillota</taxon>
        <taxon>Bacilli</taxon>
        <taxon>Bacillales</taxon>
        <taxon>Bacillaceae</taxon>
        <taxon>Pontibacillus</taxon>
    </lineage>
</organism>
<dbReference type="Proteomes" id="UP000030528">
    <property type="component" value="Unassembled WGS sequence"/>
</dbReference>
<evidence type="ECO:0000313" key="1">
    <source>
        <dbReference type="EMBL" id="KGX90743.1"/>
    </source>
</evidence>
<dbReference type="AlphaFoldDB" id="A0A0A5GHN8"/>
<dbReference type="SUPFAM" id="SSF52309">
    <property type="entry name" value="N-(deoxy)ribosyltransferase-like"/>
    <property type="match status" value="1"/>
</dbReference>
<protein>
    <submittedName>
        <fullName evidence="1">Nucleoside deoxyribosyltransferase</fullName>
    </submittedName>
</protein>
<proteinExistence type="predicted"/>
<dbReference type="Pfam" id="PF05014">
    <property type="entry name" value="Nuc_deoxyrib_tr"/>
    <property type="match status" value="1"/>
</dbReference>
<accession>A0A0A5GHN8</accession>
<dbReference type="STRING" id="1385510.GCA_000425205_02935"/>
<keyword evidence="1" id="KW-0808">Transferase</keyword>
<comment type="caution">
    <text evidence="1">The sequence shown here is derived from an EMBL/GenBank/DDBJ whole genome shotgun (WGS) entry which is preliminary data.</text>
</comment>
<dbReference type="InterPro" id="IPR007710">
    <property type="entry name" value="Nucleoside_deoxyribTrfase"/>
</dbReference>